<protein>
    <submittedName>
        <fullName evidence="3">Uncharacterized protein</fullName>
    </submittedName>
</protein>
<keyword evidence="2" id="KW-0472">Membrane</keyword>
<dbReference type="RefSeq" id="WP_123458210.1">
    <property type="nucleotide sequence ID" value="NZ_JBEYXG010000016.1"/>
</dbReference>
<dbReference type="EMBL" id="JBIRUI010000006">
    <property type="protein sequence ID" value="MFI1715005.1"/>
    <property type="molecule type" value="Genomic_DNA"/>
</dbReference>
<proteinExistence type="predicted"/>
<feature type="region of interest" description="Disordered" evidence="1">
    <location>
        <begin position="1"/>
        <end position="58"/>
    </location>
</feature>
<sequence>MSASEKSGQNPSRRFGPHLASDRAGTPRGADRAGSAGEGRTGTAGTRGPVTMGELLFLPLPPAEEARAAAPAARGAGDGPWSAVRSLTAVTAGAVSATAAITAAYALGHRAGRRGRGPAARFFERRF</sequence>
<keyword evidence="2" id="KW-0812">Transmembrane</keyword>
<keyword evidence="2" id="KW-1133">Transmembrane helix</keyword>
<evidence type="ECO:0000256" key="2">
    <source>
        <dbReference type="SAM" id="Phobius"/>
    </source>
</evidence>
<reference evidence="3 4" key="1">
    <citation type="submission" date="2024-10" db="EMBL/GenBank/DDBJ databases">
        <title>The Natural Products Discovery Center: Release of the First 8490 Sequenced Strains for Exploring Actinobacteria Biosynthetic Diversity.</title>
        <authorList>
            <person name="Kalkreuter E."/>
            <person name="Kautsar S.A."/>
            <person name="Yang D."/>
            <person name="Bader C.D."/>
            <person name="Teijaro C.N."/>
            <person name="Fluegel L."/>
            <person name="Davis C.M."/>
            <person name="Simpson J.R."/>
            <person name="Lauterbach L."/>
            <person name="Steele A.D."/>
            <person name="Gui C."/>
            <person name="Meng S."/>
            <person name="Li G."/>
            <person name="Viehrig K."/>
            <person name="Ye F."/>
            <person name="Su P."/>
            <person name="Kiefer A.F."/>
            <person name="Nichols A."/>
            <person name="Cepeda A.J."/>
            <person name="Yan W."/>
            <person name="Fan B."/>
            <person name="Jiang Y."/>
            <person name="Adhikari A."/>
            <person name="Zheng C.-J."/>
            <person name="Schuster L."/>
            <person name="Cowan T.M."/>
            <person name="Smanski M.J."/>
            <person name="Chevrette M.G."/>
            <person name="De Carvalho L.P.S."/>
            <person name="Shen B."/>
        </authorList>
    </citation>
    <scope>NUCLEOTIDE SEQUENCE [LARGE SCALE GENOMIC DNA]</scope>
    <source>
        <strain evidence="3 4">NPDC020602</strain>
    </source>
</reference>
<name>A0ABW7U9K1_9ACTN</name>
<evidence type="ECO:0000313" key="4">
    <source>
        <dbReference type="Proteomes" id="UP001611339"/>
    </source>
</evidence>
<evidence type="ECO:0000313" key="3">
    <source>
        <dbReference type="EMBL" id="MFI1715005.1"/>
    </source>
</evidence>
<dbReference type="Proteomes" id="UP001611339">
    <property type="component" value="Unassembled WGS sequence"/>
</dbReference>
<feature type="transmembrane region" description="Helical" evidence="2">
    <location>
        <begin position="87"/>
        <end position="107"/>
    </location>
</feature>
<accession>A0ABW7U9K1</accession>
<organism evidence="3 4">
    <name type="scientific">Streptomyces litmocidini</name>
    <dbReference type="NCBI Taxonomy" id="67318"/>
    <lineage>
        <taxon>Bacteria</taxon>
        <taxon>Bacillati</taxon>
        <taxon>Actinomycetota</taxon>
        <taxon>Actinomycetes</taxon>
        <taxon>Kitasatosporales</taxon>
        <taxon>Streptomycetaceae</taxon>
        <taxon>Streptomyces</taxon>
    </lineage>
</organism>
<feature type="compositionally biased region" description="Polar residues" evidence="1">
    <location>
        <begin position="1"/>
        <end position="12"/>
    </location>
</feature>
<evidence type="ECO:0000256" key="1">
    <source>
        <dbReference type="SAM" id="MobiDB-lite"/>
    </source>
</evidence>
<keyword evidence="4" id="KW-1185">Reference proteome</keyword>
<gene>
    <name evidence="3" type="ORF">ACH407_15735</name>
</gene>
<comment type="caution">
    <text evidence="3">The sequence shown here is derived from an EMBL/GenBank/DDBJ whole genome shotgun (WGS) entry which is preliminary data.</text>
</comment>